<comment type="caution">
    <text evidence="2">The sequence shown here is derived from an EMBL/GenBank/DDBJ whole genome shotgun (WGS) entry which is preliminary data.</text>
</comment>
<keyword evidence="3" id="KW-1185">Reference proteome</keyword>
<gene>
    <name evidence="1" type="ORF">Zmor_009865</name>
    <name evidence="2" type="ORF">Zmor_009873</name>
</gene>
<evidence type="ECO:0000313" key="1">
    <source>
        <dbReference type="EMBL" id="KAJ3658107.1"/>
    </source>
</evidence>
<proteinExistence type="predicted"/>
<dbReference type="AlphaFoldDB" id="A0AA38MIF9"/>
<name>A0AA38MIF9_9CUCU</name>
<dbReference type="Proteomes" id="UP001168821">
    <property type="component" value="Unassembled WGS sequence"/>
</dbReference>
<accession>A0AA38MIF9</accession>
<organism evidence="2 3">
    <name type="scientific">Zophobas morio</name>
    <dbReference type="NCBI Taxonomy" id="2755281"/>
    <lineage>
        <taxon>Eukaryota</taxon>
        <taxon>Metazoa</taxon>
        <taxon>Ecdysozoa</taxon>
        <taxon>Arthropoda</taxon>
        <taxon>Hexapoda</taxon>
        <taxon>Insecta</taxon>
        <taxon>Pterygota</taxon>
        <taxon>Neoptera</taxon>
        <taxon>Endopterygota</taxon>
        <taxon>Coleoptera</taxon>
        <taxon>Polyphaga</taxon>
        <taxon>Cucujiformia</taxon>
        <taxon>Tenebrionidae</taxon>
        <taxon>Zophobas</taxon>
    </lineage>
</organism>
<dbReference type="EMBL" id="JALNTZ010000003">
    <property type="protein sequence ID" value="KAJ3658107.1"/>
    <property type="molecule type" value="Genomic_DNA"/>
</dbReference>
<evidence type="ECO:0000313" key="3">
    <source>
        <dbReference type="Proteomes" id="UP001168821"/>
    </source>
</evidence>
<evidence type="ECO:0000313" key="2">
    <source>
        <dbReference type="EMBL" id="KAJ3658115.1"/>
    </source>
</evidence>
<protein>
    <submittedName>
        <fullName evidence="2">Uncharacterized protein</fullName>
    </submittedName>
</protein>
<reference evidence="2" key="1">
    <citation type="journal article" date="2023" name="G3 (Bethesda)">
        <title>Whole genome assemblies of Zophobas morio and Tenebrio molitor.</title>
        <authorList>
            <person name="Kaur S."/>
            <person name="Stinson S.A."/>
            <person name="diCenzo G.C."/>
        </authorList>
    </citation>
    <scope>NUCLEOTIDE SEQUENCE</scope>
    <source>
        <strain evidence="2">QUZm001</strain>
    </source>
</reference>
<dbReference type="EMBL" id="JALNTZ010000003">
    <property type="protein sequence ID" value="KAJ3658115.1"/>
    <property type="molecule type" value="Genomic_DNA"/>
</dbReference>
<sequence length="122" mass="13918">MRSLPGSPRFHLAVIIVKIMVRAYRDCSGQLLSPAAPFLQLSLHCVMRVRTAHVIFNEMIYQSYKSRLPVVQTMPRLRSASCRTREIEILSRRITFMTSDLVGFIKCSEMYVNPGNKLGNLS</sequence>